<proteinExistence type="predicted"/>
<dbReference type="EMBL" id="JBHSZV010000055">
    <property type="protein sequence ID" value="MFC7063788.1"/>
    <property type="molecule type" value="Genomic_DNA"/>
</dbReference>
<dbReference type="RefSeq" id="WP_204706085.1">
    <property type="nucleotide sequence ID" value="NZ_JBHSZV010000055.1"/>
</dbReference>
<organism evidence="1 2">
    <name type="scientific">Halobacillus seohaensis</name>
    <dbReference type="NCBI Taxonomy" id="447421"/>
    <lineage>
        <taxon>Bacteria</taxon>
        <taxon>Bacillati</taxon>
        <taxon>Bacillota</taxon>
        <taxon>Bacilli</taxon>
        <taxon>Bacillales</taxon>
        <taxon>Bacillaceae</taxon>
        <taxon>Halobacillus</taxon>
    </lineage>
</organism>
<dbReference type="Proteomes" id="UP001596410">
    <property type="component" value="Unassembled WGS sequence"/>
</dbReference>
<sequence length="71" mass="8436">MNGLFIRSAEDKQKLEMIYLASNERLSQRVIRVLSVKKDDILAYCYSRNQLRTFKKENVMSVYPYKREVGT</sequence>
<reference evidence="2" key="1">
    <citation type="journal article" date="2019" name="Int. J. Syst. Evol. Microbiol.">
        <title>The Global Catalogue of Microorganisms (GCM) 10K type strain sequencing project: providing services to taxonomists for standard genome sequencing and annotation.</title>
        <authorList>
            <consortium name="The Broad Institute Genomics Platform"/>
            <consortium name="The Broad Institute Genome Sequencing Center for Infectious Disease"/>
            <person name="Wu L."/>
            <person name="Ma J."/>
        </authorList>
    </citation>
    <scope>NUCLEOTIDE SEQUENCE [LARGE SCALE GENOMIC DNA]</scope>
    <source>
        <strain evidence="2">CGMCC 4.1621</strain>
    </source>
</reference>
<accession>A0ABW2EQV9</accession>
<protein>
    <recommendedName>
        <fullName evidence="3">WYL domain-containing protein</fullName>
    </recommendedName>
</protein>
<evidence type="ECO:0000313" key="1">
    <source>
        <dbReference type="EMBL" id="MFC7063788.1"/>
    </source>
</evidence>
<evidence type="ECO:0008006" key="3">
    <source>
        <dbReference type="Google" id="ProtNLM"/>
    </source>
</evidence>
<keyword evidence="2" id="KW-1185">Reference proteome</keyword>
<name>A0ABW2EQV9_9BACI</name>
<gene>
    <name evidence="1" type="ORF">ACFQIC_18475</name>
</gene>
<evidence type="ECO:0000313" key="2">
    <source>
        <dbReference type="Proteomes" id="UP001596410"/>
    </source>
</evidence>
<comment type="caution">
    <text evidence="1">The sequence shown here is derived from an EMBL/GenBank/DDBJ whole genome shotgun (WGS) entry which is preliminary data.</text>
</comment>